<dbReference type="NCBIfam" id="TIGR01641">
    <property type="entry name" value="phageSPP1_gp7"/>
    <property type="match status" value="1"/>
</dbReference>
<feature type="compositionally biased region" description="Basic and acidic residues" evidence="1">
    <location>
        <begin position="219"/>
        <end position="238"/>
    </location>
</feature>
<keyword evidence="4" id="KW-1185">Reference proteome</keyword>
<evidence type="ECO:0000313" key="4">
    <source>
        <dbReference type="Proteomes" id="UP000184148"/>
    </source>
</evidence>
<dbReference type="AlphaFoldDB" id="A0A1M5BT11"/>
<evidence type="ECO:0000313" key="3">
    <source>
        <dbReference type="EMBL" id="SHF45683.1"/>
    </source>
</evidence>
<protein>
    <submittedName>
        <fullName evidence="3">Phage putative head morphogenesis protein, SPP1 gp7 family</fullName>
    </submittedName>
</protein>
<accession>A0A1M5BT11</accession>
<dbReference type="STRING" id="1121429.SAMN02745133_02694"/>
<dbReference type="EMBL" id="FQUY01000025">
    <property type="protein sequence ID" value="SHF45683.1"/>
    <property type="molecule type" value="Genomic_DNA"/>
</dbReference>
<feature type="domain" description="Phage head morphogenesis" evidence="2">
    <location>
        <begin position="56"/>
        <end position="171"/>
    </location>
</feature>
<feature type="region of interest" description="Disordered" evidence="1">
    <location>
        <begin position="211"/>
        <end position="246"/>
    </location>
</feature>
<name>A0A1M5BT11_9FIRM</name>
<dbReference type="Pfam" id="PF04233">
    <property type="entry name" value="Phage_Mu_F"/>
    <property type="match status" value="1"/>
</dbReference>
<reference evidence="4" key="1">
    <citation type="submission" date="2016-11" db="EMBL/GenBank/DDBJ databases">
        <authorList>
            <person name="Varghese N."/>
            <person name="Submissions S."/>
        </authorList>
    </citation>
    <scope>NUCLEOTIDE SEQUENCE [LARGE SCALE GENOMIC DNA]</scope>
    <source>
        <strain evidence="4">DSM 12395</strain>
    </source>
</reference>
<proteinExistence type="predicted"/>
<dbReference type="Proteomes" id="UP000184148">
    <property type="component" value="Unassembled WGS sequence"/>
</dbReference>
<evidence type="ECO:0000259" key="2">
    <source>
        <dbReference type="Pfam" id="PF04233"/>
    </source>
</evidence>
<evidence type="ECO:0000256" key="1">
    <source>
        <dbReference type="SAM" id="MobiDB-lite"/>
    </source>
</evidence>
<gene>
    <name evidence="3" type="ORF">SAMN02745133_02694</name>
</gene>
<dbReference type="InterPro" id="IPR006528">
    <property type="entry name" value="Phage_head_morphogenesis_dom"/>
</dbReference>
<dbReference type="RefSeq" id="WP_073239895.1">
    <property type="nucleotide sequence ID" value="NZ_FQUY01000025.1"/>
</dbReference>
<organism evidence="3 4">
    <name type="scientific">Desulforamulus putei DSM 12395</name>
    <dbReference type="NCBI Taxonomy" id="1121429"/>
    <lineage>
        <taxon>Bacteria</taxon>
        <taxon>Bacillati</taxon>
        <taxon>Bacillota</taxon>
        <taxon>Clostridia</taxon>
        <taxon>Eubacteriales</taxon>
        <taxon>Peptococcaceae</taxon>
        <taxon>Desulforamulus</taxon>
    </lineage>
</organism>
<sequence length="246" mass="28549">MKDLFELLTKEIVFEEAVSYFGDKLPLKPSEFYKLADEYRNKAFTVSGYSKIQVLNKFHDELLKAIKEGTTLRDFKDSMNEFLENKGYKGITNFQADNIFRTNIQTSYQVGHYRQMTSPEVLRLRPYWEYDAVGDTHTRPSHLAMDGRVFRADDPVWDTWYPPNGFRCRCGVKTLSERQVRERGLKVETGAPQAAEVDGKFVNILPDPNFANNPAKVPFKPDLKDYPEPLKKAFERREASKKKTSK</sequence>
<dbReference type="OrthoDB" id="9813502at2"/>